<feature type="disulfide bond" evidence="15">
    <location>
        <begin position="490"/>
        <end position="506"/>
    </location>
</feature>
<feature type="domain" description="EGF-like" evidence="19">
    <location>
        <begin position="601"/>
        <end position="612"/>
    </location>
</feature>
<dbReference type="PROSITE" id="PS52047">
    <property type="entry name" value="I_EGF_2"/>
    <property type="match status" value="1"/>
</dbReference>
<feature type="disulfide bond" evidence="15">
    <location>
        <begin position="479"/>
        <end position="488"/>
    </location>
</feature>
<dbReference type="SUPFAM" id="SSF103575">
    <property type="entry name" value="Plexin repeat"/>
    <property type="match status" value="1"/>
</dbReference>
<feature type="disulfide bond" evidence="15">
    <location>
        <begin position="598"/>
        <end position="638"/>
    </location>
</feature>
<dbReference type="InterPro" id="IPR032695">
    <property type="entry name" value="Integrin_dom_sf"/>
</dbReference>
<keyword evidence="3" id="KW-1003">Cell membrane</keyword>
<dbReference type="FunFam" id="2.10.25.10:FF:000036">
    <property type="entry name" value="Integrin beta"/>
    <property type="match status" value="1"/>
</dbReference>
<dbReference type="Gene3D" id="3.30.1680.10">
    <property type="entry name" value="ligand-binding face of the semaphorins, domain 2"/>
    <property type="match status" value="1"/>
</dbReference>
<dbReference type="PROSITE" id="PS00243">
    <property type="entry name" value="I_EGF_1"/>
    <property type="match status" value="2"/>
</dbReference>
<dbReference type="Gene3D" id="2.60.40.1510">
    <property type="entry name" value="ntegrin, alpha v. Chain A, domain 3"/>
    <property type="match status" value="1"/>
</dbReference>
<dbReference type="GO" id="GO:0005925">
    <property type="term" value="C:focal adhesion"/>
    <property type="evidence" value="ECO:0007669"/>
    <property type="project" value="TreeGrafter"/>
</dbReference>
<dbReference type="InterPro" id="IPR015812">
    <property type="entry name" value="Integrin_bsu"/>
</dbReference>
<feature type="chain" id="PRO_5040984648" description="Integrin beta" evidence="18">
    <location>
        <begin position="25"/>
        <end position="760"/>
    </location>
</feature>
<dbReference type="InterPro" id="IPR013111">
    <property type="entry name" value="EGF_extracell"/>
</dbReference>
<accession>A0A9W7WTI0</accession>
<evidence type="ECO:0000256" key="1">
    <source>
        <dbReference type="ARBA" id="ARBA00004251"/>
    </source>
</evidence>
<feature type="disulfide bond" evidence="15">
    <location>
        <begin position="539"/>
        <end position="544"/>
    </location>
</feature>
<dbReference type="GO" id="GO:0098609">
    <property type="term" value="P:cell-cell adhesion"/>
    <property type="evidence" value="ECO:0007669"/>
    <property type="project" value="TreeGrafter"/>
</dbReference>
<dbReference type="SUPFAM" id="SSF69179">
    <property type="entry name" value="Integrin domains"/>
    <property type="match status" value="1"/>
</dbReference>
<feature type="disulfide bond" evidence="15">
    <location>
        <begin position="528"/>
        <end position="537"/>
    </location>
</feature>
<feature type="disulfide bond" evidence="15">
    <location>
        <begin position="576"/>
        <end position="583"/>
    </location>
</feature>
<dbReference type="Pfam" id="PF00362">
    <property type="entry name" value="Integrin_beta"/>
    <property type="match status" value="1"/>
</dbReference>
<evidence type="ECO:0000256" key="15">
    <source>
        <dbReference type="PIRSR" id="PIRSR002512-1"/>
    </source>
</evidence>
<dbReference type="Pfam" id="PF07974">
    <property type="entry name" value="EGF_2"/>
    <property type="match status" value="1"/>
</dbReference>
<keyword evidence="7" id="KW-0677">Repeat</keyword>
<dbReference type="PANTHER" id="PTHR10082:SF36">
    <property type="entry name" value="INTEGRIN BETA-7"/>
    <property type="match status" value="1"/>
</dbReference>
<dbReference type="PANTHER" id="PTHR10082">
    <property type="entry name" value="INTEGRIN BETA SUBUNIT"/>
    <property type="match status" value="1"/>
</dbReference>
<evidence type="ECO:0000256" key="16">
    <source>
        <dbReference type="RuleBase" id="RU000633"/>
    </source>
</evidence>
<sequence>LQVMRAVVIVTVFLHCVGQKYILGQEPLCQPQPSCSECIRRPGCAWCTKANFLKPGEANERRCDSPDSLKDRKCNTEHVINPKNYFILKKDTDLSNDPENVVQLKPQNINIKLRVGVPHVFPIEFKRAQGYPIDLYYLMDLSYSMKDDLEQIKTLGQKILKILKDKTETVRIGFGSFVDKEMLPYVSMVKSKIANPCPNRIHKCQKAFSFQNFLPLTSNAKEFEREVSHQKISGNLDSPEAGLDAIMQAVVCKDKIKWGNVTQILVYTSDDTFHMAGDGRLAGVFQPHDGKCHLNENGSYDGRSYDYPSVGHLSRVLQDNNIQLIFAVTEDIYPAYKALSSMIPQSVVGVLKNDSSNVVGLISEAYGNLSSTLVLEEEGAPKELSVRYRSNCIGSQEVTEWMERGVCQGIKHENVMFQVRLEVSECLKEPKTFRIKLQGISEEVKVTVETVCHCDCGLPEKFSEHCNGTGNLTCGVCRCAEGFLGQHCECEQQKNMHSTLSMLASCRPDNSSLICSGHGSCECGKCVCRSGYNGEFCSCEDGNCERFQGKGCNDKGQCMCGVCECKENYTGPACGCSPDQDNCKHENGLCNGQGTCVCNGCKCNSGFTGDHCSVFINRCTLFKDCVTCHVGGGNTSRCAETCLNGEISHLDGTHELECTYGDTISYEVKLGPGGKIILHYADLPSHIDKTTIIIGSSVTSIIIIGIVIIIIYRALLELYDIREYQNFVKSQKQTEWKEDMNPLFKGATTTVFNPLHLEDE</sequence>
<dbReference type="Gene3D" id="2.10.25.10">
    <property type="entry name" value="Laminin"/>
    <property type="match status" value="4"/>
</dbReference>
<dbReference type="InterPro" id="IPR057243">
    <property type="entry name" value="Integrin_I-EGF_CS"/>
</dbReference>
<dbReference type="GO" id="GO:0007160">
    <property type="term" value="P:cell-matrix adhesion"/>
    <property type="evidence" value="ECO:0007669"/>
    <property type="project" value="TreeGrafter"/>
</dbReference>
<evidence type="ECO:0000256" key="10">
    <source>
        <dbReference type="ARBA" id="ARBA00022989"/>
    </source>
</evidence>
<keyword evidence="9 16" id="KW-0130">Cell adhesion</keyword>
<reference evidence="20" key="1">
    <citation type="submission" date="2021-02" db="EMBL/GenBank/DDBJ databases">
        <title>Comparative genomics reveals that relaxation of natural selection precedes convergent phenotypic evolution of cavefish.</title>
        <authorList>
            <person name="Peng Z."/>
        </authorList>
    </citation>
    <scope>NUCLEOTIDE SEQUENCE</scope>
    <source>
        <tissue evidence="20">Muscle</tissue>
    </source>
</reference>
<feature type="disulfide bond" evidence="15">
    <location>
        <begin position="197"/>
        <end position="204"/>
    </location>
</feature>
<dbReference type="GO" id="GO:0005178">
    <property type="term" value="F:integrin binding"/>
    <property type="evidence" value="ECO:0007669"/>
    <property type="project" value="TreeGrafter"/>
</dbReference>
<feature type="non-terminal residue" evidence="20">
    <location>
        <position position="760"/>
    </location>
</feature>
<dbReference type="Pfam" id="PF23105">
    <property type="entry name" value="EGF_integrin"/>
    <property type="match status" value="1"/>
</dbReference>
<feature type="transmembrane region" description="Helical" evidence="17">
    <location>
        <begin position="692"/>
        <end position="715"/>
    </location>
</feature>
<evidence type="ECO:0000256" key="2">
    <source>
        <dbReference type="ARBA" id="ARBA00007449"/>
    </source>
</evidence>
<feature type="disulfide bond" evidence="15">
    <location>
        <begin position="252"/>
        <end position="292"/>
    </location>
</feature>
<feature type="disulfide bond" evidence="15">
    <location>
        <begin position="596"/>
        <end position="601"/>
    </location>
</feature>
<keyword evidence="10 17" id="KW-1133">Transmembrane helix</keyword>
<dbReference type="GO" id="GO:0008305">
    <property type="term" value="C:integrin complex"/>
    <property type="evidence" value="ECO:0007669"/>
    <property type="project" value="TreeGrafter"/>
</dbReference>
<evidence type="ECO:0000256" key="4">
    <source>
        <dbReference type="ARBA" id="ARBA00022536"/>
    </source>
</evidence>
<feature type="disulfide bond" evidence="15">
    <location>
        <begin position="38"/>
        <end position="74"/>
    </location>
</feature>
<dbReference type="PROSITE" id="PS01186">
    <property type="entry name" value="EGF_2"/>
    <property type="match status" value="1"/>
</dbReference>
<name>A0A9W7WTI0_TRIRA</name>
<keyword evidence="8" id="KW-0460">Magnesium</keyword>
<keyword evidence="21" id="KW-1185">Reference proteome</keyword>
<keyword evidence="4" id="KW-0245">EGF-like domain</keyword>
<keyword evidence="12 17" id="KW-0472">Membrane</keyword>
<feature type="disulfide bond" evidence="15">
    <location>
        <begin position="521"/>
        <end position="526"/>
    </location>
</feature>
<dbReference type="InterPro" id="IPR033760">
    <property type="entry name" value="Integrin_beta_N"/>
</dbReference>
<keyword evidence="13 15" id="KW-1015">Disulfide bond</keyword>
<dbReference type="InterPro" id="IPR057073">
    <property type="entry name" value="EGF_integrin_2"/>
</dbReference>
<feature type="disulfide bond" evidence="15">
    <location>
        <begin position="560"/>
        <end position="590"/>
    </location>
</feature>
<keyword evidence="14" id="KW-0325">Glycoprotein</keyword>
<evidence type="ECO:0000256" key="14">
    <source>
        <dbReference type="ARBA" id="ARBA00023180"/>
    </source>
</evidence>
<dbReference type="PIRSF" id="PIRSF002512">
    <property type="entry name" value="Integrin_B"/>
    <property type="match status" value="1"/>
</dbReference>
<gene>
    <name evidence="20" type="ORF">IRJ41_015545</name>
</gene>
<dbReference type="Gene3D" id="3.40.50.410">
    <property type="entry name" value="von Willebrand factor, type A domain"/>
    <property type="match status" value="1"/>
</dbReference>
<dbReference type="GO" id="GO:0009986">
    <property type="term" value="C:cell surface"/>
    <property type="evidence" value="ECO:0007669"/>
    <property type="project" value="TreeGrafter"/>
</dbReference>
<evidence type="ECO:0000256" key="13">
    <source>
        <dbReference type="ARBA" id="ARBA00023157"/>
    </source>
</evidence>
<evidence type="ECO:0000256" key="7">
    <source>
        <dbReference type="ARBA" id="ARBA00022737"/>
    </source>
</evidence>
<comment type="caution">
    <text evidence="20">The sequence shown here is derived from an EMBL/GenBank/DDBJ whole genome shotgun (WGS) entry which is preliminary data.</text>
</comment>
<feature type="disulfide bond" evidence="15">
    <location>
        <begin position="474"/>
        <end position="515"/>
    </location>
</feature>
<dbReference type="Proteomes" id="UP001059041">
    <property type="component" value="Linkage Group LG7"/>
</dbReference>
<feature type="disulfide bond" evidence="15">
    <location>
        <begin position="603"/>
        <end position="612"/>
    </location>
</feature>
<dbReference type="InterPro" id="IPR014836">
    <property type="entry name" value="Integrin_bsu_cyt_dom"/>
</dbReference>
<dbReference type="SUPFAM" id="SSF53300">
    <property type="entry name" value="vWA-like"/>
    <property type="match status" value="1"/>
</dbReference>
<feature type="disulfide bond" evidence="15">
    <location>
        <begin position="523"/>
        <end position="552"/>
    </location>
</feature>
<organism evidence="20 21">
    <name type="scientific">Triplophysa rosa</name>
    <name type="common">Cave loach</name>
    <dbReference type="NCBI Taxonomy" id="992332"/>
    <lineage>
        <taxon>Eukaryota</taxon>
        <taxon>Metazoa</taxon>
        <taxon>Chordata</taxon>
        <taxon>Craniata</taxon>
        <taxon>Vertebrata</taxon>
        <taxon>Euteleostomi</taxon>
        <taxon>Actinopterygii</taxon>
        <taxon>Neopterygii</taxon>
        <taxon>Teleostei</taxon>
        <taxon>Ostariophysi</taxon>
        <taxon>Cypriniformes</taxon>
        <taxon>Nemacheilidae</taxon>
        <taxon>Triplophysa</taxon>
    </lineage>
</organism>
<dbReference type="InterPro" id="IPR036465">
    <property type="entry name" value="vWFA_dom_sf"/>
</dbReference>
<evidence type="ECO:0000256" key="9">
    <source>
        <dbReference type="ARBA" id="ARBA00022889"/>
    </source>
</evidence>
<dbReference type="Pfam" id="PF08725">
    <property type="entry name" value="Integrin_b_cyt"/>
    <property type="match status" value="1"/>
</dbReference>
<dbReference type="FunFam" id="3.40.50.410:FF:000002">
    <property type="entry name" value="Integrin beta"/>
    <property type="match status" value="1"/>
</dbReference>
<dbReference type="SMART" id="SM00187">
    <property type="entry name" value="INB"/>
    <property type="match status" value="1"/>
</dbReference>
<feature type="disulfide bond" evidence="15">
    <location>
        <begin position="565"/>
        <end position="574"/>
    </location>
</feature>
<dbReference type="GO" id="GO:0033627">
    <property type="term" value="P:cell adhesion mediated by integrin"/>
    <property type="evidence" value="ECO:0007669"/>
    <property type="project" value="TreeGrafter"/>
</dbReference>
<dbReference type="GO" id="GO:0050900">
    <property type="term" value="P:leukocyte migration"/>
    <property type="evidence" value="ECO:0007669"/>
    <property type="project" value="TreeGrafter"/>
</dbReference>
<evidence type="ECO:0000256" key="17">
    <source>
        <dbReference type="SAM" id="Phobius"/>
    </source>
</evidence>
<evidence type="ECO:0000256" key="12">
    <source>
        <dbReference type="ARBA" id="ARBA00023136"/>
    </source>
</evidence>
<proteinExistence type="inferred from homology"/>
<feature type="signal peptide" evidence="18">
    <location>
        <begin position="1"/>
        <end position="24"/>
    </location>
</feature>
<feature type="disulfide bond" evidence="15">
    <location>
        <begin position="619"/>
        <end position="628"/>
    </location>
</feature>
<dbReference type="GO" id="GO:0007229">
    <property type="term" value="P:integrin-mediated signaling pathway"/>
    <property type="evidence" value="ECO:0007669"/>
    <property type="project" value="UniProtKB-KW"/>
</dbReference>
<evidence type="ECO:0000256" key="3">
    <source>
        <dbReference type="ARBA" id="ARBA00022475"/>
    </source>
</evidence>
<keyword evidence="5 16" id="KW-0812">Transmembrane</keyword>
<dbReference type="InterPro" id="IPR000742">
    <property type="entry name" value="EGF"/>
</dbReference>
<evidence type="ECO:0000256" key="6">
    <source>
        <dbReference type="ARBA" id="ARBA00022729"/>
    </source>
</evidence>
<evidence type="ECO:0000256" key="11">
    <source>
        <dbReference type="ARBA" id="ARBA00023037"/>
    </source>
</evidence>
<evidence type="ECO:0000259" key="19">
    <source>
        <dbReference type="PROSITE" id="PS01186"/>
    </source>
</evidence>
<protein>
    <recommendedName>
        <fullName evidence="16">Integrin beta</fullName>
    </recommendedName>
</protein>
<dbReference type="EMBL" id="JAFHDT010000007">
    <property type="protein sequence ID" value="KAI7808043.1"/>
    <property type="molecule type" value="Genomic_DNA"/>
</dbReference>
<dbReference type="InterPro" id="IPR002369">
    <property type="entry name" value="Integrin_bsu_VWA"/>
</dbReference>
<dbReference type="PRINTS" id="PR01186">
    <property type="entry name" value="INTEGRINB"/>
</dbReference>
<comment type="subcellular location">
    <subcellularLocation>
        <location evidence="1 16">Cell membrane</location>
        <topology evidence="1 16">Single-pass type I membrane protein</topology>
    </subcellularLocation>
</comment>
<evidence type="ECO:0000256" key="5">
    <source>
        <dbReference type="ARBA" id="ARBA00022692"/>
    </source>
</evidence>
<feature type="disulfide bond" evidence="15">
    <location>
        <begin position="392"/>
        <end position="407"/>
    </location>
</feature>
<evidence type="ECO:0000313" key="21">
    <source>
        <dbReference type="Proteomes" id="UP001059041"/>
    </source>
</evidence>
<feature type="disulfide bond" evidence="15">
    <location>
        <begin position="452"/>
        <end position="456"/>
    </location>
</feature>
<dbReference type="SMART" id="SM01241">
    <property type="entry name" value="Integrin_b_cyt"/>
    <property type="match status" value="1"/>
</dbReference>
<evidence type="ECO:0000256" key="18">
    <source>
        <dbReference type="SAM" id="SignalP"/>
    </source>
</evidence>
<comment type="similarity">
    <text evidence="2 16">Belongs to the integrin beta chain family.</text>
</comment>
<keyword evidence="11 16" id="KW-0401">Integrin</keyword>
<dbReference type="Pfam" id="PF17205">
    <property type="entry name" value="PSI_integrin"/>
    <property type="match status" value="1"/>
</dbReference>
<feature type="disulfide bond" evidence="15">
    <location>
        <begin position="47"/>
        <end position="63"/>
    </location>
</feature>
<evidence type="ECO:0000313" key="20">
    <source>
        <dbReference type="EMBL" id="KAI7808043.1"/>
    </source>
</evidence>
<dbReference type="Gene3D" id="1.20.5.100">
    <property type="entry name" value="Cytochrome c1, transmembrane anchor, C-terminal"/>
    <property type="match status" value="1"/>
</dbReference>
<feature type="disulfide bond" evidence="15">
    <location>
        <begin position="35"/>
        <end position="44"/>
    </location>
</feature>
<dbReference type="SUPFAM" id="SSF57196">
    <property type="entry name" value="EGF/Laminin"/>
    <property type="match status" value="1"/>
</dbReference>
<feature type="disulfide bond" evidence="15">
    <location>
        <begin position="558"/>
        <end position="563"/>
    </location>
</feature>
<keyword evidence="6 18" id="KW-0732">Signal</keyword>
<evidence type="ECO:0000256" key="8">
    <source>
        <dbReference type="ARBA" id="ARBA00022842"/>
    </source>
</evidence>
<dbReference type="AlphaFoldDB" id="A0A9W7WTI0"/>